<proteinExistence type="predicted"/>
<evidence type="ECO:0000256" key="1">
    <source>
        <dbReference type="PROSITE-ProRule" id="PRU00723"/>
    </source>
</evidence>
<dbReference type="VEuPathDB" id="MicrosporidiaDB:NAPIS_ORF00438"/>
<protein>
    <submittedName>
        <fullName evidence="3">Zinc finger ccch domain-containing protein 11a</fullName>
    </submittedName>
</protein>
<dbReference type="PROSITE" id="PS50103">
    <property type="entry name" value="ZF_C3H1"/>
    <property type="match status" value="1"/>
</dbReference>
<keyword evidence="1" id="KW-0479">Metal-binding</keyword>
<dbReference type="Pfam" id="PF15663">
    <property type="entry name" value="zf-CCCH_3"/>
    <property type="match status" value="1"/>
</dbReference>
<dbReference type="PANTHER" id="PTHR15725">
    <property type="entry name" value="ZN-FINGER, C-X8-C-X5-C-X3-H TYPE-CONTAINING"/>
    <property type="match status" value="1"/>
</dbReference>
<keyword evidence="1" id="KW-0862">Zinc</keyword>
<dbReference type="PANTHER" id="PTHR15725:SF14">
    <property type="entry name" value="ZINC FINGER CCCH DOMAIN-CONTAINING PROTEIN 11A"/>
    <property type="match status" value="1"/>
</dbReference>
<sequence>MHDDCYFYLYSDCKLKERCRYRHNPLSKDHLILCKIWSKNKKCRLDCPLRHSLYHVVKQRSDTMCYWEDKGGCTKYRCEYKHLDASKDDWKEPKVKLLAEIIENREKLNATPILDSYKEHNSLNEEVVKISSIGTENIKTFELSNKNNNNINNDLNSTVSIETPKQKVNEDVTISDVLLEPESSILLTKSTNIIDKNDLSHTIGNDINSKFNKNPIDNVNKEDEKQEIILKQENLSCNQIDDEPKKEIRLNSSENQIKEKRKYFDCVSVHELTNAKKHKTEFIDIDIENLDKEIEDLDNLLNL</sequence>
<dbReference type="Proteomes" id="UP000053780">
    <property type="component" value="Unassembled WGS sequence"/>
</dbReference>
<dbReference type="HOGENOM" id="CLU_918584_0_0_1"/>
<accession>T0MFY3</accession>
<feature type="domain" description="C3H1-type" evidence="2">
    <location>
        <begin position="4"/>
        <end position="26"/>
    </location>
</feature>
<reference evidence="3 4" key="1">
    <citation type="journal article" date="2013" name="BMC Genomics">
        <title>Genome sequencing and comparative genomics of honey bee microsporidia, Nosema apis reveal novel insights into host-parasite interactions.</title>
        <authorList>
            <person name="Chen Yp."/>
            <person name="Pettis J.S."/>
            <person name="Zhao Y."/>
            <person name="Liu X."/>
            <person name="Tallon L.J."/>
            <person name="Sadzewicz L.D."/>
            <person name="Li R."/>
            <person name="Zheng H."/>
            <person name="Huang S."/>
            <person name="Zhang X."/>
            <person name="Hamilton M.C."/>
            <person name="Pernal S.F."/>
            <person name="Melathopoulos A.P."/>
            <person name="Yan X."/>
            <person name="Evans J.D."/>
        </authorList>
    </citation>
    <scope>NUCLEOTIDE SEQUENCE [LARGE SCALE GENOMIC DNA]</scope>
    <source>
        <strain evidence="3 4">BRL 01</strain>
    </source>
</reference>
<evidence type="ECO:0000259" key="2">
    <source>
        <dbReference type="PROSITE" id="PS50103"/>
    </source>
</evidence>
<dbReference type="InterPro" id="IPR041686">
    <property type="entry name" value="Znf-CCCH_3"/>
</dbReference>
<feature type="zinc finger region" description="C3H1-type" evidence="1">
    <location>
        <begin position="4"/>
        <end position="26"/>
    </location>
</feature>
<dbReference type="OrthoDB" id="5395350at2759"/>
<dbReference type="InterPro" id="IPR000571">
    <property type="entry name" value="Znf_CCCH"/>
</dbReference>
<dbReference type="GO" id="GO:0008270">
    <property type="term" value="F:zinc ion binding"/>
    <property type="evidence" value="ECO:0007669"/>
    <property type="project" value="UniProtKB-KW"/>
</dbReference>
<keyword evidence="1" id="KW-0863">Zinc-finger</keyword>
<organism evidence="3 4">
    <name type="scientific">Vairimorpha apis BRL 01</name>
    <dbReference type="NCBI Taxonomy" id="1037528"/>
    <lineage>
        <taxon>Eukaryota</taxon>
        <taxon>Fungi</taxon>
        <taxon>Fungi incertae sedis</taxon>
        <taxon>Microsporidia</taxon>
        <taxon>Nosematidae</taxon>
        <taxon>Vairimorpha</taxon>
    </lineage>
</organism>
<evidence type="ECO:0000313" key="4">
    <source>
        <dbReference type="Proteomes" id="UP000053780"/>
    </source>
</evidence>
<dbReference type="EMBL" id="KE647054">
    <property type="protein sequence ID" value="EQB61991.1"/>
    <property type="molecule type" value="Genomic_DNA"/>
</dbReference>
<keyword evidence="4" id="KW-1185">Reference proteome</keyword>
<evidence type="ECO:0000313" key="3">
    <source>
        <dbReference type="EMBL" id="EQB61991.1"/>
    </source>
</evidence>
<name>T0MFY3_9MICR</name>
<gene>
    <name evidence="3" type="ORF">NAPIS_ORF00438</name>
</gene>
<dbReference type="AlphaFoldDB" id="T0MFY3"/>